<dbReference type="Pfam" id="PF19581">
    <property type="entry name" value="Glyoxalase_7"/>
    <property type="match status" value="1"/>
</dbReference>
<name>A0A0B4XN88_9GAMM</name>
<evidence type="ECO:0000259" key="4">
    <source>
        <dbReference type="PROSITE" id="PS51819"/>
    </source>
</evidence>
<dbReference type="SUPFAM" id="SSF54593">
    <property type="entry name" value="Glyoxalase/Bleomycin resistance protein/Dihydroxybiphenyl dioxygenase"/>
    <property type="match status" value="1"/>
</dbReference>
<dbReference type="RefSeq" id="WP_008734980.1">
    <property type="nucleotide sequence ID" value="NZ_CP004387.1"/>
</dbReference>
<dbReference type="HOGENOM" id="CLU_121379_0_0_6"/>
<evidence type="ECO:0000313" key="5">
    <source>
        <dbReference type="EMBL" id="AJD49839.1"/>
    </source>
</evidence>
<keyword evidence="6" id="KW-1185">Reference proteome</keyword>
<dbReference type="InterPro" id="IPR000335">
    <property type="entry name" value="Bleomycin-R"/>
</dbReference>
<evidence type="ECO:0000256" key="1">
    <source>
        <dbReference type="ARBA" id="ARBA00011051"/>
    </source>
</evidence>
<dbReference type="STRING" id="391936.S7S_17135"/>
<dbReference type="OrthoDB" id="9803104at2"/>
<dbReference type="EMBL" id="CP004387">
    <property type="protein sequence ID" value="AJD49839.1"/>
    <property type="molecule type" value="Genomic_DNA"/>
</dbReference>
<dbReference type="AlphaFoldDB" id="A0A0B4XN88"/>
<evidence type="ECO:0000256" key="2">
    <source>
        <dbReference type="ARBA" id="ARBA00021572"/>
    </source>
</evidence>
<evidence type="ECO:0000256" key="3">
    <source>
        <dbReference type="ARBA" id="ARBA00023251"/>
    </source>
</evidence>
<feature type="domain" description="VOC" evidence="4">
    <location>
        <begin position="2"/>
        <end position="119"/>
    </location>
</feature>
<reference evidence="5 6" key="1">
    <citation type="journal article" date="2012" name="J. Bacteriol.">
        <title>Genome sequence of an alkane-degrading bacterium, Alcanivorax pacificus type strain W11-5, isolated from deep sea sediment.</title>
        <authorList>
            <person name="Lai Q."/>
            <person name="Shao Z."/>
        </authorList>
    </citation>
    <scope>NUCLEOTIDE SEQUENCE [LARGE SCALE GENOMIC DNA]</scope>
    <source>
        <strain evidence="5 6">W11-5</strain>
    </source>
</reference>
<organism evidence="5 6">
    <name type="scientific">Isoalcanivorax pacificus W11-5</name>
    <dbReference type="NCBI Taxonomy" id="391936"/>
    <lineage>
        <taxon>Bacteria</taxon>
        <taxon>Pseudomonadati</taxon>
        <taxon>Pseudomonadota</taxon>
        <taxon>Gammaproteobacteria</taxon>
        <taxon>Oceanospirillales</taxon>
        <taxon>Alcanivoracaceae</taxon>
        <taxon>Isoalcanivorax</taxon>
    </lineage>
</organism>
<proteinExistence type="inferred from homology"/>
<gene>
    <name evidence="5" type="ORF">S7S_17135</name>
</gene>
<keyword evidence="3" id="KW-0046">Antibiotic resistance</keyword>
<dbReference type="CDD" id="cd08349">
    <property type="entry name" value="BLMA_like"/>
    <property type="match status" value="1"/>
</dbReference>
<protein>
    <recommendedName>
        <fullName evidence="2">Bleomycin resistance protein</fullName>
    </recommendedName>
</protein>
<dbReference type="InterPro" id="IPR029068">
    <property type="entry name" value="Glyas_Bleomycin-R_OHBP_Dase"/>
</dbReference>
<dbReference type="KEGG" id="apac:S7S_17135"/>
<accession>A0A0B4XN88</accession>
<dbReference type="Proteomes" id="UP000006764">
    <property type="component" value="Chromosome"/>
</dbReference>
<dbReference type="InterPro" id="IPR037523">
    <property type="entry name" value="VOC_core"/>
</dbReference>
<evidence type="ECO:0000313" key="6">
    <source>
        <dbReference type="Proteomes" id="UP000006764"/>
    </source>
</evidence>
<dbReference type="GO" id="GO:0046677">
    <property type="term" value="P:response to antibiotic"/>
    <property type="evidence" value="ECO:0007669"/>
    <property type="project" value="UniProtKB-KW"/>
</dbReference>
<sequence length="122" mass="14124">MTACPIIPVLRMFDETRALDFYVDFLGFQVDWTHRFEPALPLYMQLSRDGWVLHLSEHHGDGTPGSVIRLLAPTLENLHREMTDQDYGFCRPGLVTTPWGQLEMAVTDPFGNRLVFYRELEP</sequence>
<dbReference type="PROSITE" id="PS51819">
    <property type="entry name" value="VOC"/>
    <property type="match status" value="1"/>
</dbReference>
<dbReference type="Gene3D" id="3.10.180.10">
    <property type="entry name" value="2,3-Dihydroxybiphenyl 1,2-Dioxygenase, domain 1"/>
    <property type="match status" value="1"/>
</dbReference>
<comment type="similarity">
    <text evidence="1">Belongs to the bleomycin resistance protein family.</text>
</comment>